<dbReference type="EMBL" id="AVPL01000062">
    <property type="protein sequence ID" value="KGN39935.1"/>
    <property type="molecule type" value="Genomic_DNA"/>
</dbReference>
<evidence type="ECO:0000313" key="2">
    <source>
        <dbReference type="Proteomes" id="UP000030013"/>
    </source>
</evidence>
<dbReference type="STRING" id="1385519.N801_17825"/>
<name>A0A0A0JR54_9MICO</name>
<proteinExistence type="predicted"/>
<comment type="caution">
    <text evidence="1">The sequence shown here is derived from an EMBL/GenBank/DDBJ whole genome shotgun (WGS) entry which is preliminary data.</text>
</comment>
<organism evidence="1 2">
    <name type="scientific">Knoellia aerolata DSM 18566</name>
    <dbReference type="NCBI Taxonomy" id="1385519"/>
    <lineage>
        <taxon>Bacteria</taxon>
        <taxon>Bacillati</taxon>
        <taxon>Actinomycetota</taxon>
        <taxon>Actinomycetes</taxon>
        <taxon>Micrococcales</taxon>
        <taxon>Intrasporangiaceae</taxon>
        <taxon>Knoellia</taxon>
    </lineage>
</organism>
<evidence type="ECO:0000313" key="1">
    <source>
        <dbReference type="EMBL" id="KGN39935.1"/>
    </source>
</evidence>
<sequence>MRTTNRRRTARRSHHPDVTCDGLGRWHWKCPCGAGSYGGSSAVDWRWMLTAALVHQNACPGE</sequence>
<dbReference type="AlphaFoldDB" id="A0A0A0JR54"/>
<dbReference type="eggNOG" id="ENOG5030MQI">
    <property type="taxonomic scope" value="Bacteria"/>
</dbReference>
<keyword evidence="2" id="KW-1185">Reference proteome</keyword>
<reference evidence="1 2" key="1">
    <citation type="submission" date="2013-08" db="EMBL/GenBank/DDBJ databases">
        <title>The genome sequence of Knoellia aerolata.</title>
        <authorList>
            <person name="Zhu W."/>
            <person name="Wang G."/>
        </authorList>
    </citation>
    <scope>NUCLEOTIDE SEQUENCE [LARGE SCALE GENOMIC DNA]</scope>
    <source>
        <strain evidence="1 2">DSM 18566</strain>
    </source>
</reference>
<accession>A0A0A0JR54</accession>
<dbReference type="Proteomes" id="UP000030013">
    <property type="component" value="Unassembled WGS sequence"/>
</dbReference>
<dbReference type="RefSeq" id="WP_035940040.1">
    <property type="nucleotide sequence ID" value="NZ_AVPL01000062.1"/>
</dbReference>
<protein>
    <submittedName>
        <fullName evidence="1">Uncharacterized protein</fullName>
    </submittedName>
</protein>
<gene>
    <name evidence="1" type="ORF">N801_17825</name>
</gene>